<proteinExistence type="inferred from homology"/>
<keyword evidence="6" id="KW-0472">Membrane</keyword>
<dbReference type="AlphaFoldDB" id="A0A671QTM4"/>
<evidence type="ECO:0000256" key="1">
    <source>
        <dbReference type="ARBA" id="ARBA00004323"/>
    </source>
</evidence>
<keyword evidence="5" id="KW-0333">Golgi apparatus</keyword>
<dbReference type="PANTHER" id="PTHR12270:SF48">
    <property type="entry name" value="XYLOSYL- AND GLUCURONYLTRANSFERASE LARGE1"/>
    <property type="match status" value="1"/>
</dbReference>
<evidence type="ECO:0000256" key="12">
    <source>
        <dbReference type="ARBA" id="ARBA00049259"/>
    </source>
</evidence>
<evidence type="ECO:0000256" key="4">
    <source>
        <dbReference type="ARBA" id="ARBA00022989"/>
    </source>
</evidence>
<dbReference type="GO" id="GO:0035269">
    <property type="term" value="P:protein O-linked glycosylation via mannose"/>
    <property type="evidence" value="ECO:0007669"/>
    <property type="project" value="TreeGrafter"/>
</dbReference>
<dbReference type="Ensembl" id="ENSSANT00000078776.1">
    <property type="protein sequence ID" value="ENSSANP00000074080.1"/>
    <property type="gene ID" value="ENSSANG00000036533.1"/>
</dbReference>
<evidence type="ECO:0000256" key="2">
    <source>
        <dbReference type="ARBA" id="ARBA00022692"/>
    </source>
</evidence>
<reference evidence="15" key="1">
    <citation type="submission" date="2025-08" db="UniProtKB">
        <authorList>
            <consortium name="Ensembl"/>
        </authorList>
    </citation>
    <scope>IDENTIFICATION</scope>
</reference>
<evidence type="ECO:0000256" key="3">
    <source>
        <dbReference type="ARBA" id="ARBA00022968"/>
    </source>
</evidence>
<comment type="similarity">
    <text evidence="9">In the N-terminal section; belongs to the glycosyltransferase 8 family.</text>
</comment>
<dbReference type="SUPFAM" id="SSF53448">
    <property type="entry name" value="Nucleotide-diphospho-sugar transferases"/>
    <property type="match status" value="1"/>
</dbReference>
<dbReference type="GO" id="GO:0015020">
    <property type="term" value="F:glucuronosyltransferase activity"/>
    <property type="evidence" value="ECO:0007669"/>
    <property type="project" value="TreeGrafter"/>
</dbReference>
<reference evidence="15" key="2">
    <citation type="submission" date="2025-09" db="UniProtKB">
        <authorList>
            <consortium name="Ensembl"/>
        </authorList>
    </citation>
    <scope>IDENTIFICATION</scope>
</reference>
<comment type="subcellular location">
    <subcellularLocation>
        <location evidence="1">Golgi apparatus membrane</location>
        <topology evidence="1">Single-pass type II membrane protein</topology>
    </subcellularLocation>
</comment>
<evidence type="ECO:0000256" key="7">
    <source>
        <dbReference type="ARBA" id="ARBA00023180"/>
    </source>
</evidence>
<keyword evidence="8" id="KW-0511">Multifunctional enzyme</keyword>
<name>A0A671QTM4_9TELE</name>
<keyword evidence="16" id="KW-1185">Reference proteome</keyword>
<protein>
    <submittedName>
        <fullName evidence="15">Glycosyltransferase-like protein LARGE1</fullName>
    </submittedName>
</protein>
<comment type="catalytic activity">
    <reaction evidence="12">
        <text>3-O-{(1-&gt;[3)-alpha-D-Xyl-(1-&gt;3)-beta-D-GlcA-(1-&gt;](n)-4)-beta-D-Xyl-(1-&gt;4)-Rib-ol-P-Rib-ol-P-3-beta-D-GalNAc-(1-&gt;3)-beta-D-GlcNAc-(1-&gt;4)-O-6-P-alpha-D-Man}-L-Thr-[protein] + UDP-alpha-D-glucuronate = 3-O-{beta-D-GlcA-(1-&gt;[3)-alpha-D-Xyl-(1-&gt;3)-beta-D-GlcA-(1-&gt;](n)-4)-beta-D-Xyl-(1-&gt;4)-Rib-ol-P-Rib-ol-P-3-beta-D-GalNAc-(1-&gt;3)-beta-D-GlcNAc-(1-&gt;4)-O-6-P-alpha-D-Man}-L-Thr-[protein] + UDP + H(+)</text>
        <dbReference type="Rhea" id="RHEA:67924"/>
        <dbReference type="Rhea" id="RHEA-COMP:17484"/>
        <dbReference type="Rhea" id="RHEA-COMP:17486"/>
        <dbReference type="ChEBI" id="CHEBI:15378"/>
        <dbReference type="ChEBI" id="CHEBI:58052"/>
        <dbReference type="ChEBI" id="CHEBI:58223"/>
        <dbReference type="ChEBI" id="CHEBI:177354"/>
        <dbReference type="ChEBI" id="CHEBI:177355"/>
    </reaction>
    <physiologicalReaction direction="left-to-right" evidence="12">
        <dbReference type="Rhea" id="RHEA:67925"/>
    </physiologicalReaction>
</comment>
<evidence type="ECO:0000256" key="13">
    <source>
        <dbReference type="ARBA" id="ARBA00049472"/>
    </source>
</evidence>
<evidence type="ECO:0000256" key="5">
    <source>
        <dbReference type="ARBA" id="ARBA00023034"/>
    </source>
</evidence>
<dbReference type="Proteomes" id="UP000472260">
    <property type="component" value="Unassembled WGS sequence"/>
</dbReference>
<organism evidence="15 16">
    <name type="scientific">Sinocyclocheilus anshuiensis</name>
    <dbReference type="NCBI Taxonomy" id="1608454"/>
    <lineage>
        <taxon>Eukaryota</taxon>
        <taxon>Metazoa</taxon>
        <taxon>Chordata</taxon>
        <taxon>Craniata</taxon>
        <taxon>Vertebrata</taxon>
        <taxon>Euteleostomi</taxon>
        <taxon>Actinopterygii</taxon>
        <taxon>Neopterygii</taxon>
        <taxon>Teleostei</taxon>
        <taxon>Ostariophysi</taxon>
        <taxon>Cypriniformes</taxon>
        <taxon>Cyprinidae</taxon>
        <taxon>Cyprininae</taxon>
        <taxon>Sinocyclocheilus</taxon>
    </lineage>
</organism>
<dbReference type="InterPro" id="IPR002495">
    <property type="entry name" value="Glyco_trans_8"/>
</dbReference>
<evidence type="ECO:0000256" key="10">
    <source>
        <dbReference type="ARBA" id="ARBA00038468"/>
    </source>
</evidence>
<dbReference type="FunFam" id="3.90.550.10:FF:000016">
    <property type="entry name" value="LARGE xylosyl- and glucuronyltransferase 2"/>
    <property type="match status" value="1"/>
</dbReference>
<keyword evidence="2" id="KW-0812">Transmembrane</keyword>
<keyword evidence="4" id="KW-1133">Transmembrane helix</keyword>
<evidence type="ECO:0000256" key="9">
    <source>
        <dbReference type="ARBA" id="ARBA00038461"/>
    </source>
</evidence>
<evidence type="ECO:0000256" key="14">
    <source>
        <dbReference type="SAM" id="MobiDB-lite"/>
    </source>
</evidence>
<dbReference type="Pfam" id="PF01501">
    <property type="entry name" value="Glyco_transf_8"/>
    <property type="match status" value="1"/>
</dbReference>
<dbReference type="InterPro" id="IPR029044">
    <property type="entry name" value="Nucleotide-diphossugar_trans"/>
</dbReference>
<evidence type="ECO:0000313" key="16">
    <source>
        <dbReference type="Proteomes" id="UP000472260"/>
    </source>
</evidence>
<comment type="similarity">
    <text evidence="10">In the C-terminal section; belongs to the glycosyltransferase 49 family.</text>
</comment>
<accession>A0A671QTM4</accession>
<keyword evidence="3" id="KW-0735">Signal-anchor</keyword>
<comment type="catalytic activity">
    <reaction evidence="13">
        <text>3-O-[beta-D-GlcA-(1-&gt;3)-beta-D-Xyl-(1-&gt;4)-Rib-ol-P-Rib-ol-P-3-beta-D-GalNAc-(1-&gt;3)-beta-D-GlcNAc-(1-&gt;4)-(O-6-P-alpha-D-Man)]-Thr-[protein] + UDP-alpha-D-xylose = 3-O-[alpha-D-Xyl-(1-&gt;3)-beta-D-GlcA-(1-&gt;4)-beta-D-Xyl-(1-&gt;4)-Rib-ol-P-Rib-ol-P-3-beta-D-GalNAc-(1-&gt;3)-beta-D-GlcNAc-(1-&gt;4)-(O-6-P-alpha-D-Man)]-Thr-[protein] + UDP + H(+)</text>
        <dbReference type="Rhea" id="RHEA:57336"/>
        <dbReference type="Rhea" id="RHEA-COMP:17482"/>
        <dbReference type="Rhea" id="RHEA-COMP:17483"/>
        <dbReference type="ChEBI" id="CHEBI:15378"/>
        <dbReference type="ChEBI" id="CHEBI:57632"/>
        <dbReference type="ChEBI" id="CHEBI:58223"/>
        <dbReference type="ChEBI" id="CHEBI:177336"/>
        <dbReference type="ChEBI" id="CHEBI:177352"/>
    </reaction>
    <physiologicalReaction direction="left-to-right" evidence="13">
        <dbReference type="Rhea" id="RHEA:57337"/>
    </physiologicalReaction>
</comment>
<dbReference type="InterPro" id="IPR051292">
    <property type="entry name" value="Xyl/GlcA_transferase"/>
</dbReference>
<dbReference type="Pfam" id="PF13896">
    <property type="entry name" value="Glyco_transf_49"/>
    <property type="match status" value="1"/>
</dbReference>
<evidence type="ECO:0000256" key="6">
    <source>
        <dbReference type="ARBA" id="ARBA00023136"/>
    </source>
</evidence>
<feature type="region of interest" description="Disordered" evidence="14">
    <location>
        <begin position="76"/>
        <end position="127"/>
    </location>
</feature>
<dbReference type="GO" id="GO:0000139">
    <property type="term" value="C:Golgi membrane"/>
    <property type="evidence" value="ECO:0007669"/>
    <property type="project" value="UniProtKB-SubCell"/>
</dbReference>
<evidence type="ECO:0000256" key="8">
    <source>
        <dbReference type="ARBA" id="ARBA00023268"/>
    </source>
</evidence>
<keyword evidence="7" id="KW-0325">Glycoprotein</keyword>
<gene>
    <name evidence="15" type="primary">LOC107687564</name>
</gene>
<evidence type="ECO:0000313" key="15">
    <source>
        <dbReference type="Ensembl" id="ENSSANP00000074080.1"/>
    </source>
</evidence>
<dbReference type="Gene3D" id="3.90.550.10">
    <property type="entry name" value="Spore Coat Polysaccharide Biosynthesis Protein SpsA, Chain A"/>
    <property type="match status" value="1"/>
</dbReference>
<dbReference type="PANTHER" id="PTHR12270">
    <property type="entry name" value="GLYCOSYLTRANSFERASE-RELATED"/>
    <property type="match status" value="1"/>
</dbReference>
<dbReference type="CDD" id="cd06431">
    <property type="entry name" value="GT8_LARGE_C"/>
    <property type="match status" value="1"/>
</dbReference>
<sequence length="701" mass="80704">MLGMCRGRRKFVAASLALIFIPALTWLYLSSANFTVKPLPLSPLDPQSSVLIGAATEHQDLELRLRDVEEHNHALRRDISLPPRVPNHSSHHSNSRQGNQLHTHSTEEGTGDSEAKKGAASGNSSDCVPQPVVNKCETIHIAIVCAGYNASRDVVTLVKSVLFHRRNPLHFHFITDSIARKILADLFHTWMVPAVHVNFYDADELKSEVSWIPNKHYSGIYGLMKLVLTKTLPSDLQKVIVLDTDITFATDIAELWVVFHKFKGQQVLGLVENQSDWYLGNLWKNHRPWPALGRGFNTGVILLLLDRLRKLKWEQMWRLTAERELMSMLSTSLADQDIFNAVIKQNPFLVHQLPCFWNVQLSDHTRSEKCYKDVSDLKVTSLCQDKHLVYTCVLNVEMFLLQKETQAVQFETELQKTLSELDEDDPCYEFRRERFTVHRTHVYFLHYEYEPALDNTDVTLVAQLSMDRLQMLEAICKHWEGPISLALYLSDAEAQQFLRYAQGSEVLMSRSNVGYHIVYKEGQFYPVNLLRNVAMGQVNTPYMFLSDIDFLPMYGLYEYLRKSGVQLDMGNTKKALVVPAFETLRYRLSFPKSKAELLSQLDMGTLFTFRYHVWTKGHAPTDFAKWRTATTPYRVQWEADFEPYVMVRRESPEYDRRFVGFGWNKVAHIMELDAQVTLIFIKGIVHPKITICSPSGNPRCR</sequence>
<dbReference type="GO" id="GO:0042285">
    <property type="term" value="F:xylosyltransferase activity"/>
    <property type="evidence" value="ECO:0007669"/>
    <property type="project" value="TreeGrafter"/>
</dbReference>
<comment type="catalytic activity">
    <reaction evidence="11">
        <text>3-O-{beta-D-GlcA-(1-&gt;[3)-alpha-D-Xyl-(1-&gt;3)-beta-D-GlcA-(1-&gt;](n)-4)-beta-D-Xyl-(1-&gt;4)-Rib-ol-P-Rib-ol-P-3-beta-D-GalNAc-(1-&gt;3)-beta-D-GlcNAc-(1-&gt;4)-O-6-P-alpha-D-Man}-L-Thr-[protein] + UDP-alpha-D-xylose = 3-O-{(1-&gt;[3)-alpha-D-Xyl-(1-&gt;3)-beta-D-GlcA-(1-&gt;](n+1)-4)-beta-D-Xyl-(1-&gt;4)-Rib-ol-P-Rib-ol-P-3-beta-D-GalNAc-(1-&gt;3)-beta-D-GlcNAc-(1-&gt;4)-O-6-P-alpha-D-Man}-L-Thr-[protein] + UDP + H(+)</text>
        <dbReference type="Rhea" id="RHEA:68368"/>
        <dbReference type="Rhea" id="RHEA-COMP:17485"/>
        <dbReference type="Rhea" id="RHEA-COMP:17486"/>
        <dbReference type="ChEBI" id="CHEBI:15378"/>
        <dbReference type="ChEBI" id="CHEBI:57632"/>
        <dbReference type="ChEBI" id="CHEBI:58223"/>
        <dbReference type="ChEBI" id="CHEBI:177354"/>
        <dbReference type="ChEBI" id="CHEBI:177355"/>
    </reaction>
    <physiologicalReaction direction="left-to-right" evidence="11">
        <dbReference type="Rhea" id="RHEA:68369"/>
    </physiologicalReaction>
</comment>
<evidence type="ECO:0000256" key="11">
    <source>
        <dbReference type="ARBA" id="ARBA00048091"/>
    </source>
</evidence>